<dbReference type="CDD" id="cd06260">
    <property type="entry name" value="DUF820-like"/>
    <property type="match status" value="1"/>
</dbReference>
<dbReference type="OrthoDB" id="5762568at2"/>
<dbReference type="Gene3D" id="3.90.1570.10">
    <property type="entry name" value="tt1808, chain A"/>
    <property type="match status" value="1"/>
</dbReference>
<dbReference type="KEGG" id="euz:DVS28_a3529"/>
<gene>
    <name evidence="2" type="ORF">DVS28_a3529</name>
</gene>
<dbReference type="SUPFAM" id="SSF52980">
    <property type="entry name" value="Restriction endonuclease-like"/>
    <property type="match status" value="1"/>
</dbReference>
<feature type="domain" description="Putative restriction endonuclease" evidence="1">
    <location>
        <begin position="28"/>
        <end position="176"/>
    </location>
</feature>
<evidence type="ECO:0000259" key="1">
    <source>
        <dbReference type="Pfam" id="PF05685"/>
    </source>
</evidence>
<proteinExistence type="predicted"/>
<dbReference type="InterPro" id="IPR008538">
    <property type="entry name" value="Uma2"/>
</dbReference>
<keyword evidence="3" id="KW-1185">Reference proteome</keyword>
<dbReference type="PANTHER" id="PTHR33352:SF3">
    <property type="entry name" value="SLR1612 PROTEIN"/>
    <property type="match status" value="1"/>
</dbReference>
<dbReference type="PANTHER" id="PTHR33352">
    <property type="entry name" value="SLR1095 PROTEIN"/>
    <property type="match status" value="1"/>
</dbReference>
<dbReference type="EMBL" id="CP031165">
    <property type="protein sequence ID" value="AXV08202.1"/>
    <property type="molecule type" value="Genomic_DNA"/>
</dbReference>
<evidence type="ECO:0000313" key="3">
    <source>
        <dbReference type="Proteomes" id="UP000264006"/>
    </source>
</evidence>
<dbReference type="AlphaFoldDB" id="A0A346Y155"/>
<dbReference type="InterPro" id="IPR012296">
    <property type="entry name" value="Nuclease_put_TT1808"/>
</dbReference>
<sequence>MTPPTTLDDVATYVDEHGVEMLRPETEPVPEHALHAEIVDLLYAGLRAHFADRTDVAVHERLAWFPEQSNTRIRLDPDVMVVIGRPQLMRKSFKAWAEDGAVPSVLVEVVSEEDTDRNYRERLGRAHRYGVPEVVLIHPFAPGGCYVQHLLAEEEGYRTRATSTSPDAPVEVPTLGIRLAGGDRLVAEDEYGPWQDTASLAEHVRRQTEEARRQGERADRLAEALRAAGIDPDSI</sequence>
<accession>A0A346Y155</accession>
<evidence type="ECO:0000313" key="2">
    <source>
        <dbReference type="EMBL" id="AXV08202.1"/>
    </source>
</evidence>
<organism evidence="2 3">
    <name type="scientific">Euzebya pacifica</name>
    <dbReference type="NCBI Taxonomy" id="1608957"/>
    <lineage>
        <taxon>Bacteria</taxon>
        <taxon>Bacillati</taxon>
        <taxon>Actinomycetota</taxon>
        <taxon>Nitriliruptoria</taxon>
        <taxon>Euzebyales</taxon>
    </lineage>
</organism>
<dbReference type="Proteomes" id="UP000264006">
    <property type="component" value="Chromosome"/>
</dbReference>
<name>A0A346Y155_9ACTN</name>
<dbReference type="RefSeq" id="WP_114592577.1">
    <property type="nucleotide sequence ID" value="NZ_CP031165.1"/>
</dbReference>
<reference evidence="2 3" key="1">
    <citation type="submission" date="2018-09" db="EMBL/GenBank/DDBJ databases">
        <title>Complete genome sequence of Euzebya sp. DY32-46 isolated from seawater of Pacific Ocean.</title>
        <authorList>
            <person name="Xu L."/>
            <person name="Wu Y.-H."/>
            <person name="Xu X.-W."/>
        </authorList>
    </citation>
    <scope>NUCLEOTIDE SEQUENCE [LARGE SCALE GENOMIC DNA]</scope>
    <source>
        <strain evidence="2 3">DY32-46</strain>
    </source>
</reference>
<dbReference type="Pfam" id="PF05685">
    <property type="entry name" value="Uma2"/>
    <property type="match status" value="1"/>
</dbReference>
<dbReference type="InterPro" id="IPR011335">
    <property type="entry name" value="Restrct_endonuc-II-like"/>
</dbReference>
<protein>
    <recommendedName>
        <fullName evidence="1">Putative restriction endonuclease domain-containing protein</fullName>
    </recommendedName>
</protein>